<dbReference type="Proteomes" id="UP000235392">
    <property type="component" value="Unassembled WGS sequence"/>
</dbReference>
<evidence type="ECO:0000313" key="3">
    <source>
        <dbReference type="EMBL" id="PLW16966.1"/>
    </source>
</evidence>
<dbReference type="EMBL" id="PGCI01000263">
    <property type="protein sequence ID" value="PLW31663.1"/>
    <property type="molecule type" value="Genomic_DNA"/>
</dbReference>
<evidence type="ECO:0000256" key="1">
    <source>
        <dbReference type="SAM" id="MobiDB-lite"/>
    </source>
</evidence>
<comment type="caution">
    <text evidence="3">The sequence shown here is derived from an EMBL/GenBank/DDBJ whole genome shotgun (WGS) entry which is preliminary data.</text>
</comment>
<organism evidence="3 5">
    <name type="scientific">Puccinia coronata f. sp. avenae</name>
    <dbReference type="NCBI Taxonomy" id="200324"/>
    <lineage>
        <taxon>Eukaryota</taxon>
        <taxon>Fungi</taxon>
        <taxon>Dikarya</taxon>
        <taxon>Basidiomycota</taxon>
        <taxon>Pucciniomycotina</taxon>
        <taxon>Pucciniomycetes</taxon>
        <taxon>Pucciniales</taxon>
        <taxon>Pucciniaceae</taxon>
        <taxon>Puccinia</taxon>
    </lineage>
</organism>
<accession>A0A2N5SUR9</accession>
<dbReference type="EMBL" id="PGCI01000760">
    <property type="protein sequence ID" value="PLW16966.1"/>
    <property type="molecule type" value="Genomic_DNA"/>
</dbReference>
<feature type="compositionally biased region" description="Polar residues" evidence="1">
    <location>
        <begin position="101"/>
        <end position="129"/>
    </location>
</feature>
<protein>
    <submittedName>
        <fullName evidence="3">Uncharacterized protein</fullName>
    </submittedName>
</protein>
<evidence type="ECO:0000313" key="5">
    <source>
        <dbReference type="Proteomes" id="UP000235392"/>
    </source>
</evidence>
<keyword evidence="2" id="KW-0732">Signal</keyword>
<dbReference type="AlphaFoldDB" id="A0A2N5SUR9"/>
<feature type="region of interest" description="Disordered" evidence="1">
    <location>
        <begin position="81"/>
        <end position="130"/>
    </location>
</feature>
<sequence>MLPVVILCLLAQLEPTFNVGALPNILPRSINPSFGDPSPVIESGLANMSHFNGRTDEDLCGNEQMHWQPSSLAIGSDQHYYAETGSSGRPDKRRKIMPGPGSQSHSAMPSNLATANPISSSQVHPSQASGLHDALDQQGESYQLEELPPALGSSYTTLLHLPSSGTAAEQFIPSMMSYNLDTSSSQPHYGLDVPHLQSFLPHHGSSDDGILDKLLELEGFHGMDSIWNKDVESINSYHVALEPTLEYNFHSIPSFSLNSIIPQQYPNSGLLLNDYHQYSEFPGFLDQGDCSYSIQPQSLDETDGASNAGKS</sequence>
<gene>
    <name evidence="4" type="ORF">PCASD_10894</name>
    <name evidence="3" type="ORF">PCASD_14879</name>
</gene>
<evidence type="ECO:0000313" key="4">
    <source>
        <dbReference type="EMBL" id="PLW31663.1"/>
    </source>
</evidence>
<feature type="chain" id="PRO_5014563254" evidence="2">
    <location>
        <begin position="22"/>
        <end position="311"/>
    </location>
</feature>
<feature type="signal peptide" evidence="2">
    <location>
        <begin position="1"/>
        <end position="21"/>
    </location>
</feature>
<reference evidence="3 5" key="1">
    <citation type="submission" date="2017-11" db="EMBL/GenBank/DDBJ databases">
        <title>De novo assembly and phasing of dikaryotic genomes from two isolates of Puccinia coronata f. sp. avenae, the causal agent of oat crown rust.</title>
        <authorList>
            <person name="Miller M.E."/>
            <person name="Zhang Y."/>
            <person name="Omidvar V."/>
            <person name="Sperschneider J."/>
            <person name="Schwessinger B."/>
            <person name="Raley C."/>
            <person name="Palmer J.M."/>
            <person name="Garnica D."/>
            <person name="Upadhyaya N."/>
            <person name="Rathjen J."/>
            <person name="Taylor J.M."/>
            <person name="Park R.F."/>
            <person name="Dodds P.N."/>
            <person name="Hirsch C.D."/>
            <person name="Kianian S.F."/>
            <person name="Figueroa M."/>
        </authorList>
    </citation>
    <scope>NUCLEOTIDE SEQUENCE [LARGE SCALE GENOMIC DNA]</scope>
    <source>
        <strain evidence="3">12SD80</strain>
    </source>
</reference>
<evidence type="ECO:0000256" key="2">
    <source>
        <dbReference type="SAM" id="SignalP"/>
    </source>
</evidence>
<proteinExistence type="predicted"/>
<name>A0A2N5SUR9_9BASI</name>